<dbReference type="Gene3D" id="3.40.50.300">
    <property type="entry name" value="P-loop containing nucleotide triphosphate hydrolases"/>
    <property type="match status" value="1"/>
</dbReference>
<dbReference type="InterPro" id="IPR009057">
    <property type="entry name" value="Homeodomain-like_sf"/>
</dbReference>
<dbReference type="InterPro" id="IPR002078">
    <property type="entry name" value="Sigma_54_int"/>
</dbReference>
<dbReference type="GO" id="GO:0006355">
    <property type="term" value="P:regulation of DNA-templated transcription"/>
    <property type="evidence" value="ECO:0007669"/>
    <property type="project" value="InterPro"/>
</dbReference>
<keyword evidence="5" id="KW-0804">Transcription</keyword>
<dbReference type="Pfam" id="PF02954">
    <property type="entry name" value="HTH_8"/>
    <property type="match status" value="1"/>
</dbReference>
<dbReference type="CDD" id="cd00009">
    <property type="entry name" value="AAA"/>
    <property type="match status" value="1"/>
</dbReference>
<keyword evidence="1" id="KW-0547">Nucleotide-binding</keyword>
<dbReference type="PANTHER" id="PTHR32071">
    <property type="entry name" value="TRANSCRIPTIONAL REGULATORY PROTEIN"/>
    <property type="match status" value="1"/>
</dbReference>
<dbReference type="FunFam" id="3.40.50.300:FF:000006">
    <property type="entry name" value="DNA-binding transcriptional regulator NtrC"/>
    <property type="match status" value="1"/>
</dbReference>
<dbReference type="GO" id="GO:0043565">
    <property type="term" value="F:sequence-specific DNA binding"/>
    <property type="evidence" value="ECO:0007669"/>
    <property type="project" value="InterPro"/>
</dbReference>
<gene>
    <name evidence="7" type="ORF">CWS20_19010</name>
</gene>
<sequence length="433" mass="49099">MENMIRLSEITIENAFMIVNEKDEIVTISPLFRKQFSKYLTHNRTLQLTEVMGRPLSKKRFFFSHIFGIPCLIKLDRIKQFRVFIILIKNNDLQASEISSFISNQMKEKQSAKPHSFSFSHIIGISPTLKKMKELAARIATSSSTVLITGESGTGKELFAQAIHNLSARKTEPFVAVNCAAIPEELFESEVFGYEEGAFSGAKKEGKPGKIELAQNGTLFLDEISELPMQAQGKLLRVLQEREIERLGGIGKKYVDIRIVAATNKDLKSLVNEGRFREDLFYRLYVFDLKIPSLRERKDDILPLTFHFIEHYNDSLSRNVKHIDDKLKSWLLDYNWPGNVRELKAAIERGVTLSDGPILSYDLVHITQTPSAVIEDAPGIHSQSTLEEAVQQAEKTAIQLALNRADGDRTEAAAQLNIHLASLYRKMAKYKIK</sequence>
<dbReference type="Gene3D" id="1.10.10.60">
    <property type="entry name" value="Homeodomain-like"/>
    <property type="match status" value="1"/>
</dbReference>
<dbReference type="PROSITE" id="PS50045">
    <property type="entry name" value="SIGMA54_INTERACT_4"/>
    <property type="match status" value="1"/>
</dbReference>
<dbReference type="SUPFAM" id="SSF46689">
    <property type="entry name" value="Homeodomain-like"/>
    <property type="match status" value="1"/>
</dbReference>
<dbReference type="InterPro" id="IPR027417">
    <property type="entry name" value="P-loop_NTPase"/>
</dbReference>
<dbReference type="PROSITE" id="PS00688">
    <property type="entry name" value="SIGMA54_INTERACT_3"/>
    <property type="match status" value="1"/>
</dbReference>
<keyword evidence="2" id="KW-0067">ATP-binding</keyword>
<dbReference type="PROSITE" id="PS00675">
    <property type="entry name" value="SIGMA54_INTERACT_1"/>
    <property type="match status" value="1"/>
</dbReference>
<evidence type="ECO:0000256" key="1">
    <source>
        <dbReference type="ARBA" id="ARBA00022741"/>
    </source>
</evidence>
<dbReference type="Proteomes" id="UP000233343">
    <property type="component" value="Unassembled WGS sequence"/>
</dbReference>
<evidence type="ECO:0000313" key="8">
    <source>
        <dbReference type="Proteomes" id="UP000233343"/>
    </source>
</evidence>
<dbReference type="SUPFAM" id="SSF52540">
    <property type="entry name" value="P-loop containing nucleoside triphosphate hydrolases"/>
    <property type="match status" value="1"/>
</dbReference>
<dbReference type="InterPro" id="IPR058031">
    <property type="entry name" value="AAA_lid_NorR"/>
</dbReference>
<evidence type="ECO:0000313" key="7">
    <source>
        <dbReference type="EMBL" id="PKG27473.1"/>
    </source>
</evidence>
<dbReference type="InterPro" id="IPR025944">
    <property type="entry name" value="Sigma_54_int_dom_CS"/>
</dbReference>
<dbReference type="InterPro" id="IPR003593">
    <property type="entry name" value="AAA+_ATPase"/>
</dbReference>
<evidence type="ECO:0000256" key="4">
    <source>
        <dbReference type="ARBA" id="ARBA00023125"/>
    </source>
</evidence>
<protein>
    <recommendedName>
        <fullName evidence="6">Sigma-54 factor interaction domain-containing protein</fullName>
    </recommendedName>
</protein>
<dbReference type="AlphaFoldDB" id="A0A2N0ZD90"/>
<comment type="caution">
    <text evidence="7">The sequence shown here is derived from an EMBL/GenBank/DDBJ whole genome shotgun (WGS) entry which is preliminary data.</text>
</comment>
<dbReference type="SMART" id="SM00382">
    <property type="entry name" value="AAA"/>
    <property type="match status" value="1"/>
</dbReference>
<reference evidence="7 8" key="1">
    <citation type="journal article" date="2010" name="Int. J. Syst. Evol. Microbiol.">
        <title>Bacillus horneckiae sp. nov., isolated from a spacecraft-assembly clean room.</title>
        <authorList>
            <person name="Vaishampayan P."/>
            <person name="Probst A."/>
            <person name="Krishnamurthi S."/>
            <person name="Ghosh S."/>
            <person name="Osman S."/>
            <person name="McDowall A."/>
            <person name="Ruckmani A."/>
            <person name="Mayilraj S."/>
            <person name="Venkateswaran K."/>
        </authorList>
    </citation>
    <scope>NUCLEOTIDE SEQUENCE [LARGE SCALE GENOMIC DNA]</scope>
    <source>
        <strain evidence="8">1PO1SC</strain>
    </source>
</reference>
<dbReference type="PROSITE" id="PS00676">
    <property type="entry name" value="SIGMA54_INTERACT_2"/>
    <property type="match status" value="1"/>
</dbReference>
<organism evidence="7 8">
    <name type="scientific">Cytobacillus horneckiae</name>
    <dbReference type="NCBI Taxonomy" id="549687"/>
    <lineage>
        <taxon>Bacteria</taxon>
        <taxon>Bacillati</taxon>
        <taxon>Bacillota</taxon>
        <taxon>Bacilli</taxon>
        <taxon>Bacillales</taxon>
        <taxon>Bacillaceae</taxon>
        <taxon>Cytobacillus</taxon>
    </lineage>
</organism>
<dbReference type="Gene3D" id="1.10.8.60">
    <property type="match status" value="1"/>
</dbReference>
<dbReference type="PRINTS" id="PR01590">
    <property type="entry name" value="HTHFIS"/>
</dbReference>
<dbReference type="EMBL" id="PISD01000043">
    <property type="protein sequence ID" value="PKG27473.1"/>
    <property type="molecule type" value="Genomic_DNA"/>
</dbReference>
<evidence type="ECO:0000259" key="6">
    <source>
        <dbReference type="PROSITE" id="PS50045"/>
    </source>
</evidence>
<dbReference type="InterPro" id="IPR002197">
    <property type="entry name" value="HTH_Fis"/>
</dbReference>
<evidence type="ECO:0000256" key="5">
    <source>
        <dbReference type="ARBA" id="ARBA00023163"/>
    </source>
</evidence>
<proteinExistence type="predicted"/>
<dbReference type="RefSeq" id="WP_066197539.1">
    <property type="nucleotide sequence ID" value="NZ_JAFDQP010000005.1"/>
</dbReference>
<dbReference type="InterPro" id="IPR025943">
    <property type="entry name" value="Sigma_54_int_dom_ATP-bd_2"/>
</dbReference>
<evidence type="ECO:0000256" key="2">
    <source>
        <dbReference type="ARBA" id="ARBA00022840"/>
    </source>
</evidence>
<keyword evidence="3" id="KW-0805">Transcription regulation</keyword>
<dbReference type="PANTHER" id="PTHR32071:SF57">
    <property type="entry name" value="C4-DICARBOXYLATE TRANSPORT TRANSCRIPTIONAL REGULATORY PROTEIN DCTD"/>
    <property type="match status" value="1"/>
</dbReference>
<name>A0A2N0ZD90_9BACI</name>
<dbReference type="InterPro" id="IPR025662">
    <property type="entry name" value="Sigma_54_int_dom_ATP-bd_1"/>
</dbReference>
<feature type="domain" description="Sigma-54 factor interaction" evidence="6">
    <location>
        <begin position="122"/>
        <end position="352"/>
    </location>
</feature>
<dbReference type="GO" id="GO:0005524">
    <property type="term" value="F:ATP binding"/>
    <property type="evidence" value="ECO:0007669"/>
    <property type="project" value="UniProtKB-KW"/>
</dbReference>
<dbReference type="Pfam" id="PF00158">
    <property type="entry name" value="Sigma54_activat"/>
    <property type="match status" value="1"/>
</dbReference>
<dbReference type="Pfam" id="PF25601">
    <property type="entry name" value="AAA_lid_14"/>
    <property type="match status" value="1"/>
</dbReference>
<accession>A0A2N0ZD90</accession>
<keyword evidence="8" id="KW-1185">Reference proteome</keyword>
<evidence type="ECO:0000256" key="3">
    <source>
        <dbReference type="ARBA" id="ARBA00023015"/>
    </source>
</evidence>
<keyword evidence="4" id="KW-0238">DNA-binding</keyword>